<sequence length="101" mass="11320">MAEAHLRHLNLLILVGTWQSQADTATSFTFTDKGEITYDGVKATITDWDKNKDTTVNKFDVVLTFNFTSGKDEVTFSFTSSTTCIVTLKSKPGVYEPFKKQ</sequence>
<evidence type="ECO:0008006" key="3">
    <source>
        <dbReference type="Google" id="ProtNLM"/>
    </source>
</evidence>
<accession>A0A5C8D9C7</accession>
<reference evidence="1 2" key="1">
    <citation type="journal article" date="1992" name="Lakartidningen">
        <title>[Penicillin V and not amoxicillin is the first choice preparation in acute otitis].</title>
        <authorList>
            <person name="Kamme C."/>
            <person name="Lundgren K."/>
            <person name="Prellner K."/>
        </authorList>
    </citation>
    <scope>NUCLEOTIDE SEQUENCE [LARGE SCALE GENOMIC DNA]</scope>
    <source>
        <strain evidence="1 2">513A</strain>
    </source>
</reference>
<dbReference type="RefSeq" id="WP_147739104.1">
    <property type="nucleotide sequence ID" value="NZ_SAXU01000001.1"/>
</dbReference>
<gene>
    <name evidence="1" type="ORF">EPJ79_08100</name>
</gene>
<dbReference type="EMBL" id="SAXU01000001">
    <property type="protein sequence ID" value="TXJ21081.1"/>
    <property type="molecule type" value="Genomic_DNA"/>
</dbReference>
<evidence type="ECO:0000313" key="2">
    <source>
        <dbReference type="Proteomes" id="UP000324638"/>
    </source>
</evidence>
<organism evidence="1 2">
    <name type="scientific">Brachyspira aalborgi</name>
    <dbReference type="NCBI Taxonomy" id="29522"/>
    <lineage>
        <taxon>Bacteria</taxon>
        <taxon>Pseudomonadati</taxon>
        <taxon>Spirochaetota</taxon>
        <taxon>Spirochaetia</taxon>
        <taxon>Brachyspirales</taxon>
        <taxon>Brachyspiraceae</taxon>
        <taxon>Brachyspira</taxon>
    </lineage>
</organism>
<comment type="caution">
    <text evidence="1">The sequence shown here is derived from an EMBL/GenBank/DDBJ whole genome shotgun (WGS) entry which is preliminary data.</text>
</comment>
<name>A0A5C8D9C7_9SPIR</name>
<protein>
    <recommendedName>
        <fullName evidence="3">DUF5640 domain-containing protein</fullName>
    </recommendedName>
</protein>
<dbReference type="Proteomes" id="UP000324638">
    <property type="component" value="Unassembled WGS sequence"/>
</dbReference>
<proteinExistence type="predicted"/>
<dbReference type="AlphaFoldDB" id="A0A5C8D9C7"/>
<evidence type="ECO:0000313" key="1">
    <source>
        <dbReference type="EMBL" id="TXJ21081.1"/>
    </source>
</evidence>